<dbReference type="STRING" id="670580.A0A1X6NB92"/>
<dbReference type="GeneID" id="36325463"/>
<evidence type="ECO:0000259" key="4">
    <source>
        <dbReference type="PROSITE" id="PS51716"/>
    </source>
</evidence>
<dbReference type="InterPro" id="IPR007743">
    <property type="entry name" value="Immunity-related_GTPase-like"/>
</dbReference>
<keyword evidence="2" id="KW-0175">Coiled coil</keyword>
<feature type="region of interest" description="Disordered" evidence="3">
    <location>
        <begin position="478"/>
        <end position="504"/>
    </location>
</feature>
<name>A0A1X6NB92_9APHY</name>
<dbReference type="GO" id="GO:0005525">
    <property type="term" value="F:GTP binding"/>
    <property type="evidence" value="ECO:0007669"/>
    <property type="project" value="InterPro"/>
</dbReference>
<dbReference type="RefSeq" id="XP_024342437.1">
    <property type="nucleotide sequence ID" value="XM_024480513.1"/>
</dbReference>
<protein>
    <recommendedName>
        <fullName evidence="4">IRG-type G domain-containing protein</fullName>
    </recommendedName>
</protein>
<evidence type="ECO:0000256" key="1">
    <source>
        <dbReference type="ARBA" id="ARBA00005429"/>
    </source>
</evidence>
<dbReference type="Pfam" id="PF05049">
    <property type="entry name" value="IIGP"/>
    <property type="match status" value="1"/>
</dbReference>
<feature type="compositionally biased region" description="Polar residues" evidence="3">
    <location>
        <begin position="492"/>
        <end position="504"/>
    </location>
</feature>
<comment type="similarity">
    <text evidence="1">Belongs to the TRAFAC class dynamin-like GTPase superfamily. IRG family.</text>
</comment>
<dbReference type="Proteomes" id="UP000194127">
    <property type="component" value="Unassembled WGS sequence"/>
</dbReference>
<dbReference type="OrthoDB" id="422720at2759"/>
<dbReference type="InterPro" id="IPR027417">
    <property type="entry name" value="P-loop_NTPase"/>
</dbReference>
<dbReference type="InterPro" id="IPR030385">
    <property type="entry name" value="G_IRG_dom"/>
</dbReference>
<keyword evidence="6" id="KW-1185">Reference proteome</keyword>
<dbReference type="Gene3D" id="3.40.50.300">
    <property type="entry name" value="P-loop containing nucleotide triphosphate hydrolases"/>
    <property type="match status" value="1"/>
</dbReference>
<dbReference type="PANTHER" id="PTHR14143:SF1">
    <property type="entry name" value="IRG-TYPE G DOMAIN-CONTAINING PROTEIN"/>
    <property type="match status" value="1"/>
</dbReference>
<sequence>MFGVVGDIVAIVILSLVANKFVKERQTWRSELPGQNGYVQELDAQLDRLKNAAGDRQRTQMQKREALEVVEKAIELKRAAQEKIRIEEESAKAEAPQQADERRVQAEESLRRAECLLKEAEERTRAAEEGRERAEVYARRADEERLLADRARLKAEDKARRAEDARAKAEMEQRLAEEAKAAAEERCRRAEEDGQRSEAERAIANEEAQRARAERDESEAAKSAAVKAADEARMALEEAQRTLSSVMIPTHAEYKATRARLQCQEDFFHFAVAGASGSGKSSLINALRGLRNGSRNPLVAKTSVTDTTNEITRYADPDQANPFVWYEVPDAGILDTPDWLLFNERGLYIFDCIIVLIDNRFTETDIAILRNCARCQIPSYIVRSKSLRHILNILNDMPCDEDSDEDHDEEARMDQAIKQYVAETRHSVAQNLEKAGLAQQRVYVVDKESLVQVVKGQEPSLLLSDLELVDNLRSDARRQQSKFAPEGISAPAAQTTMATDSSTVSETVMSNEELQEDHDAHCL</sequence>
<evidence type="ECO:0000256" key="3">
    <source>
        <dbReference type="SAM" id="MobiDB-lite"/>
    </source>
</evidence>
<dbReference type="PANTHER" id="PTHR14143">
    <property type="entry name" value="INTERFERON-INDUCIBLE GTPASE FAMILY MEMBER"/>
    <property type="match status" value="1"/>
</dbReference>
<dbReference type="PROSITE" id="PS51716">
    <property type="entry name" value="G_IRG"/>
    <property type="match status" value="1"/>
</dbReference>
<dbReference type="EMBL" id="KZ110593">
    <property type="protein sequence ID" value="OSX65643.1"/>
    <property type="molecule type" value="Genomic_DNA"/>
</dbReference>
<evidence type="ECO:0000256" key="2">
    <source>
        <dbReference type="SAM" id="Coils"/>
    </source>
</evidence>
<dbReference type="GO" id="GO:0016020">
    <property type="term" value="C:membrane"/>
    <property type="evidence" value="ECO:0007669"/>
    <property type="project" value="InterPro"/>
</dbReference>
<feature type="coiled-coil region" evidence="2">
    <location>
        <begin position="39"/>
        <end position="242"/>
    </location>
</feature>
<accession>A0A1X6NB92</accession>
<reference evidence="5 6" key="1">
    <citation type="submission" date="2017-04" db="EMBL/GenBank/DDBJ databases">
        <title>Genome Sequence of the Model Brown-Rot Fungus Postia placenta SB12.</title>
        <authorList>
            <consortium name="DOE Joint Genome Institute"/>
            <person name="Gaskell J."/>
            <person name="Kersten P."/>
            <person name="Larrondo L.F."/>
            <person name="Canessa P."/>
            <person name="Martinez D."/>
            <person name="Hibbett D."/>
            <person name="Schmoll M."/>
            <person name="Kubicek C.P."/>
            <person name="Martinez A.T."/>
            <person name="Yadav J."/>
            <person name="Master E."/>
            <person name="Magnuson J.K."/>
            <person name="James T."/>
            <person name="Yaver D."/>
            <person name="Berka R."/>
            <person name="Labutti K."/>
            <person name="Lipzen A."/>
            <person name="Aerts A."/>
            <person name="Barry K."/>
            <person name="Henrissat B."/>
            <person name="Blanchette R."/>
            <person name="Grigoriev I."/>
            <person name="Cullen D."/>
        </authorList>
    </citation>
    <scope>NUCLEOTIDE SEQUENCE [LARGE SCALE GENOMIC DNA]</scope>
    <source>
        <strain evidence="5 6">MAD-698-R-SB12</strain>
    </source>
</reference>
<evidence type="ECO:0000313" key="5">
    <source>
        <dbReference type="EMBL" id="OSX65643.1"/>
    </source>
</evidence>
<organism evidence="5 6">
    <name type="scientific">Postia placenta MAD-698-R-SB12</name>
    <dbReference type="NCBI Taxonomy" id="670580"/>
    <lineage>
        <taxon>Eukaryota</taxon>
        <taxon>Fungi</taxon>
        <taxon>Dikarya</taxon>
        <taxon>Basidiomycota</taxon>
        <taxon>Agaricomycotina</taxon>
        <taxon>Agaricomycetes</taxon>
        <taxon>Polyporales</taxon>
        <taxon>Adustoporiaceae</taxon>
        <taxon>Rhodonia</taxon>
    </lineage>
</organism>
<gene>
    <name evidence="5" type="ORF">POSPLADRAFT_1054377</name>
</gene>
<proteinExistence type="inferred from homology"/>
<feature type="domain" description="IRG-type G" evidence="4">
    <location>
        <begin position="266"/>
        <end position="486"/>
    </location>
</feature>
<evidence type="ECO:0000313" key="6">
    <source>
        <dbReference type="Proteomes" id="UP000194127"/>
    </source>
</evidence>
<dbReference type="SUPFAM" id="SSF52540">
    <property type="entry name" value="P-loop containing nucleoside triphosphate hydrolases"/>
    <property type="match status" value="1"/>
</dbReference>
<dbReference type="AlphaFoldDB" id="A0A1X6NB92"/>